<keyword evidence="2" id="KW-1185">Reference proteome</keyword>
<name>A0AAW0I760_MYOGA</name>
<accession>A0AAW0I760</accession>
<dbReference type="Proteomes" id="UP001488838">
    <property type="component" value="Unassembled WGS sequence"/>
</dbReference>
<reference evidence="1 2" key="1">
    <citation type="journal article" date="2023" name="bioRxiv">
        <title>Conserved and derived expression patterns and positive selection on dental genes reveal complex evolutionary context of ever-growing rodent molars.</title>
        <authorList>
            <person name="Calamari Z.T."/>
            <person name="Song A."/>
            <person name="Cohen E."/>
            <person name="Akter M."/>
            <person name="Roy R.D."/>
            <person name="Hallikas O."/>
            <person name="Christensen M.M."/>
            <person name="Li P."/>
            <person name="Marangoni P."/>
            <person name="Jernvall J."/>
            <person name="Klein O.D."/>
        </authorList>
    </citation>
    <scope>NUCLEOTIDE SEQUENCE [LARGE SCALE GENOMIC DNA]</scope>
    <source>
        <strain evidence="1">V071</strain>
    </source>
</reference>
<protein>
    <submittedName>
        <fullName evidence="1">Uncharacterized protein</fullName>
    </submittedName>
</protein>
<comment type="caution">
    <text evidence="1">The sequence shown here is derived from an EMBL/GenBank/DDBJ whole genome shotgun (WGS) entry which is preliminary data.</text>
</comment>
<organism evidence="1 2">
    <name type="scientific">Myodes glareolus</name>
    <name type="common">Bank vole</name>
    <name type="synonym">Clethrionomys glareolus</name>
    <dbReference type="NCBI Taxonomy" id="447135"/>
    <lineage>
        <taxon>Eukaryota</taxon>
        <taxon>Metazoa</taxon>
        <taxon>Chordata</taxon>
        <taxon>Craniata</taxon>
        <taxon>Vertebrata</taxon>
        <taxon>Euteleostomi</taxon>
        <taxon>Mammalia</taxon>
        <taxon>Eutheria</taxon>
        <taxon>Euarchontoglires</taxon>
        <taxon>Glires</taxon>
        <taxon>Rodentia</taxon>
        <taxon>Myomorpha</taxon>
        <taxon>Muroidea</taxon>
        <taxon>Cricetidae</taxon>
        <taxon>Arvicolinae</taxon>
        <taxon>Myodes</taxon>
    </lineage>
</organism>
<proteinExistence type="predicted"/>
<dbReference type="EMBL" id="JBBHLL010000207">
    <property type="protein sequence ID" value="KAK7810022.1"/>
    <property type="molecule type" value="Genomic_DNA"/>
</dbReference>
<evidence type="ECO:0000313" key="2">
    <source>
        <dbReference type="Proteomes" id="UP001488838"/>
    </source>
</evidence>
<gene>
    <name evidence="1" type="ORF">U0070_015759</name>
</gene>
<dbReference type="AlphaFoldDB" id="A0AAW0I760"/>
<sequence>MGGSCQLPGGLTWTFAELRETGDLGEAEAVPDWSDTPGLPFCMSSEVW</sequence>
<evidence type="ECO:0000313" key="1">
    <source>
        <dbReference type="EMBL" id="KAK7810022.1"/>
    </source>
</evidence>